<feature type="compositionally biased region" description="Low complexity" evidence="7">
    <location>
        <begin position="704"/>
        <end position="713"/>
    </location>
</feature>
<feature type="region of interest" description="Disordered" evidence="7">
    <location>
        <begin position="256"/>
        <end position="302"/>
    </location>
</feature>
<reference evidence="10" key="2">
    <citation type="journal article" date="2007" name="PLoS Biol.">
        <title>Survey sequencing and comparative analysis of the elephant shark (Callorhinchus milii) genome.</title>
        <authorList>
            <person name="Venkatesh B."/>
            <person name="Kirkness E.F."/>
            <person name="Loh Y.H."/>
            <person name="Halpern A.L."/>
            <person name="Lee A.P."/>
            <person name="Johnson J."/>
            <person name="Dandona N."/>
            <person name="Viswanathan L.D."/>
            <person name="Tay A."/>
            <person name="Venter J.C."/>
            <person name="Strausberg R.L."/>
            <person name="Brenner S."/>
        </authorList>
    </citation>
    <scope>NUCLEOTIDE SEQUENCE [LARGE SCALE GENOMIC DNA]</scope>
</reference>
<keyword evidence="4" id="KW-0862">Zinc</keyword>
<evidence type="ECO:0000313" key="10">
    <source>
        <dbReference type="Proteomes" id="UP000314986"/>
    </source>
</evidence>
<keyword evidence="1" id="KW-0479">Metal-binding</keyword>
<reference evidence="9" key="4">
    <citation type="submission" date="2025-08" db="UniProtKB">
        <authorList>
            <consortium name="Ensembl"/>
        </authorList>
    </citation>
    <scope>IDENTIFICATION</scope>
</reference>
<evidence type="ECO:0000256" key="7">
    <source>
        <dbReference type="SAM" id="MobiDB-lite"/>
    </source>
</evidence>
<evidence type="ECO:0000313" key="9">
    <source>
        <dbReference type="Ensembl" id="ENSCMIP00000017340.1"/>
    </source>
</evidence>
<keyword evidence="10" id="KW-1185">Reference proteome</keyword>
<name>A0A4W3HPY0_CALMI</name>
<sequence>MIIDCLHQCLIPFCQSFAENTMNELLGWYGYDKVELKDGEDIEIKNYALDGEGRQHVSVLKENSLPRPRLSEDSVITSSANLNSNFSGMTTGNGLADTSTGSKDHGSMPIIVPLIPPPMLKPPTEDEMVNVQIVCAWCQKLGIKRYSLSMGSEVKSFCSEKCFAACRRAYFKRNKVCDWCKHIRHTKEYLDFGDGERRLQFCSAKCLNQYKMDIFYKETQANLPAGLCSNVHPPVESKSDNTGVQLLTPESWNMPLKGHDARRKAPSPVAPSAQTQVTVPSASAAVSPSDPASSSAAKLSTPLCKPASVNGSPNIALMQLQQPANIVPPVGVPSGSPPMVMTNRGPVPLPIFMEQQMMHQIRPPFIRGPHASSPNSPLSNHMIPGLGPPGGPRTIGPNSSPMHRPMLSPHLHPPSTPSLPGNHQGLLPPGAQLPNVPFPPINMMPNGHMHMPHLLNFGVPSLAPLVPPPTLLVPYPVIVPLPVPIPIPIPIPHMFDSKSTNGFSSNADSRIPNTLNDGDETKEPSASLTSDKGQHRHSKPNEVSANCLGHSLNQLAALLDTSRGEVVDLTVKPNGPIKSDFTYSNAVNFPQDEVIDLTVSHRSRFNHIAHRPLHPPVKVENEGSSVVDLTVSIPDKRNCNDCRDFPSLNLVESKVLACSDSSHCGTAQVNSGSSDVDSSLTPCNLVMNGTKSMDNSTCSDDASDQQQQQLQDEQQQQEETAVNELESVKENCTSNCQLELEAGKKASIESPLGGVDKQDVNHNPADEDHAYALRVVPKTGCLIQPVPKLTEKTAIAPCITSTSILNTGPEDIEPPLKRRCLRIRNQNK</sequence>
<feature type="domain" description="TRASH" evidence="8">
    <location>
        <begin position="135"/>
        <end position="170"/>
    </location>
</feature>
<dbReference type="GO" id="GO:0005634">
    <property type="term" value="C:nucleus"/>
    <property type="evidence" value="ECO:0007669"/>
    <property type="project" value="TreeGrafter"/>
</dbReference>
<dbReference type="GO" id="GO:0042472">
    <property type="term" value="P:inner ear morphogenesis"/>
    <property type="evidence" value="ECO:0007669"/>
    <property type="project" value="TreeGrafter"/>
</dbReference>
<evidence type="ECO:0000259" key="8">
    <source>
        <dbReference type="SMART" id="SM00746"/>
    </source>
</evidence>
<evidence type="ECO:0000256" key="6">
    <source>
        <dbReference type="ARBA" id="ARBA00038096"/>
    </source>
</evidence>
<evidence type="ECO:0000256" key="4">
    <source>
        <dbReference type="ARBA" id="ARBA00022833"/>
    </source>
</evidence>
<evidence type="ECO:0000256" key="3">
    <source>
        <dbReference type="ARBA" id="ARBA00022771"/>
    </source>
</evidence>
<reference evidence="10" key="3">
    <citation type="journal article" date="2014" name="Nature">
        <title>Elephant shark genome provides unique insights into gnathostome evolution.</title>
        <authorList>
            <consortium name="International Elephant Shark Genome Sequencing Consortium"/>
            <person name="Venkatesh B."/>
            <person name="Lee A.P."/>
            <person name="Ravi V."/>
            <person name="Maurya A.K."/>
            <person name="Lian M.M."/>
            <person name="Swann J.B."/>
            <person name="Ohta Y."/>
            <person name="Flajnik M.F."/>
            <person name="Sutoh Y."/>
            <person name="Kasahara M."/>
            <person name="Hoon S."/>
            <person name="Gangu V."/>
            <person name="Roy S.W."/>
            <person name="Irimia M."/>
            <person name="Korzh V."/>
            <person name="Kondrychyn I."/>
            <person name="Lim Z.W."/>
            <person name="Tay B.H."/>
            <person name="Tohari S."/>
            <person name="Kong K.W."/>
            <person name="Ho S."/>
            <person name="Lorente-Galdos B."/>
            <person name="Quilez J."/>
            <person name="Marques-Bonet T."/>
            <person name="Raney B.J."/>
            <person name="Ingham P.W."/>
            <person name="Tay A."/>
            <person name="Hillier L.W."/>
            <person name="Minx P."/>
            <person name="Boehm T."/>
            <person name="Wilson R.K."/>
            <person name="Brenner S."/>
            <person name="Warren W.C."/>
        </authorList>
    </citation>
    <scope>NUCLEOTIDE SEQUENCE [LARGE SCALE GENOMIC DNA]</scope>
</reference>
<feature type="domain" description="TRASH" evidence="8">
    <location>
        <begin position="177"/>
        <end position="214"/>
    </location>
</feature>
<feature type="compositionally biased region" description="Low complexity" evidence="7">
    <location>
        <begin position="279"/>
        <end position="297"/>
    </location>
</feature>
<organism evidence="9 10">
    <name type="scientific">Callorhinchus milii</name>
    <name type="common">Ghost shark</name>
    <dbReference type="NCBI Taxonomy" id="7868"/>
    <lineage>
        <taxon>Eukaryota</taxon>
        <taxon>Metazoa</taxon>
        <taxon>Chordata</taxon>
        <taxon>Craniata</taxon>
        <taxon>Vertebrata</taxon>
        <taxon>Chondrichthyes</taxon>
        <taxon>Holocephali</taxon>
        <taxon>Chimaeriformes</taxon>
        <taxon>Callorhinchidae</taxon>
        <taxon>Callorhinchus</taxon>
    </lineage>
</organism>
<protein>
    <submittedName>
        <fullName evidence="9">Sine oculis binding protein homolog (Drosophila) a</fullName>
    </submittedName>
</protein>
<evidence type="ECO:0000256" key="2">
    <source>
        <dbReference type="ARBA" id="ARBA00022737"/>
    </source>
</evidence>
<evidence type="ECO:0000256" key="5">
    <source>
        <dbReference type="ARBA" id="ARBA00037245"/>
    </source>
</evidence>
<feature type="region of interest" description="Disordered" evidence="7">
    <location>
        <begin position="691"/>
        <end position="713"/>
    </location>
</feature>
<dbReference type="PANTHER" id="PTHR23186:SF2">
    <property type="entry name" value="SINE OCULIS-BINDING PROTEIN HOMOLOG"/>
    <property type="match status" value="1"/>
</dbReference>
<feature type="region of interest" description="Disordered" evidence="7">
    <location>
        <begin position="387"/>
        <end position="422"/>
    </location>
</feature>
<dbReference type="Ensembl" id="ENSCMIT00000017678.1">
    <property type="protein sequence ID" value="ENSCMIP00000017340.1"/>
    <property type="gene ID" value="ENSCMIG00000008266.1"/>
</dbReference>
<reference evidence="10" key="1">
    <citation type="journal article" date="2006" name="Science">
        <title>Ancient noncoding elements conserved in the human genome.</title>
        <authorList>
            <person name="Venkatesh B."/>
            <person name="Kirkness E.F."/>
            <person name="Loh Y.H."/>
            <person name="Halpern A.L."/>
            <person name="Lee A.P."/>
            <person name="Johnson J."/>
            <person name="Dandona N."/>
            <person name="Viswanathan L.D."/>
            <person name="Tay A."/>
            <person name="Venter J.C."/>
            <person name="Strausberg R.L."/>
            <person name="Brenner S."/>
        </authorList>
    </citation>
    <scope>NUCLEOTIDE SEQUENCE [LARGE SCALE GENOMIC DNA]</scope>
</reference>
<dbReference type="GeneTree" id="ENSGT00940000154164"/>
<feature type="compositionally biased region" description="Low complexity" evidence="7">
    <location>
        <begin position="401"/>
        <end position="410"/>
    </location>
</feature>
<keyword evidence="3" id="KW-0863">Zinc-finger</keyword>
<dbReference type="PANTHER" id="PTHR23186">
    <property type="entry name" value="RETINOIC ACID-INDUCED PROTEIN 2"/>
    <property type="match status" value="1"/>
</dbReference>
<feature type="region of interest" description="Disordered" evidence="7">
    <location>
        <begin position="500"/>
        <end position="545"/>
    </location>
</feature>
<keyword evidence="2" id="KW-0677">Repeat</keyword>
<dbReference type="AlphaFoldDB" id="A0A4W3HPY0"/>
<evidence type="ECO:0000256" key="1">
    <source>
        <dbReference type="ARBA" id="ARBA00022723"/>
    </source>
</evidence>
<proteinExistence type="inferred from homology"/>
<dbReference type="InterPro" id="IPR026092">
    <property type="entry name" value="RAI2/SOBP"/>
</dbReference>
<comment type="function">
    <text evidence="5">Implicated in development of the cochlea.</text>
</comment>
<dbReference type="Pfam" id="PF15279">
    <property type="entry name" value="SOBP"/>
    <property type="match status" value="1"/>
</dbReference>
<dbReference type="InterPro" id="IPR011017">
    <property type="entry name" value="TRASH_dom"/>
</dbReference>
<dbReference type="SMART" id="SM00746">
    <property type="entry name" value="TRASH"/>
    <property type="match status" value="2"/>
</dbReference>
<reference evidence="9" key="5">
    <citation type="submission" date="2025-09" db="UniProtKB">
        <authorList>
            <consortium name="Ensembl"/>
        </authorList>
    </citation>
    <scope>IDENTIFICATION</scope>
</reference>
<comment type="similarity">
    <text evidence="6">Belongs to the SOBP family.</text>
</comment>
<gene>
    <name evidence="9" type="primary">LOC103189819</name>
</gene>
<dbReference type="Proteomes" id="UP000314986">
    <property type="component" value="Unassembled WGS sequence"/>
</dbReference>
<feature type="compositionally biased region" description="Polar residues" evidence="7">
    <location>
        <begin position="500"/>
        <end position="516"/>
    </location>
</feature>
<feature type="compositionally biased region" description="Polar residues" evidence="7">
    <location>
        <begin position="691"/>
        <end position="700"/>
    </location>
</feature>
<dbReference type="GO" id="GO:0008270">
    <property type="term" value="F:zinc ion binding"/>
    <property type="evidence" value="ECO:0007669"/>
    <property type="project" value="UniProtKB-KW"/>
</dbReference>
<accession>A0A4W3HPY0</accession>